<feature type="transmembrane region" description="Helical" evidence="2">
    <location>
        <begin position="129"/>
        <end position="148"/>
    </location>
</feature>
<dbReference type="PANTHER" id="PTHR36840">
    <property type="entry name" value="BLL5714 PROTEIN"/>
    <property type="match status" value="1"/>
</dbReference>
<dbReference type="AlphaFoldDB" id="A0A239L0M8"/>
<gene>
    <name evidence="3" type="ORF">SAMN05216276_103022</name>
</gene>
<feature type="transmembrane region" description="Helical" evidence="2">
    <location>
        <begin position="356"/>
        <end position="389"/>
    </location>
</feature>
<dbReference type="OrthoDB" id="7698234at2"/>
<keyword evidence="2" id="KW-0472">Membrane</keyword>
<feature type="transmembrane region" description="Helical" evidence="2">
    <location>
        <begin position="101"/>
        <end position="123"/>
    </location>
</feature>
<feature type="transmembrane region" description="Helical" evidence="2">
    <location>
        <begin position="291"/>
        <end position="311"/>
    </location>
</feature>
<accession>A0A239L0M8</accession>
<feature type="region of interest" description="Disordered" evidence="1">
    <location>
        <begin position="1"/>
        <end position="31"/>
    </location>
</feature>
<evidence type="ECO:0000256" key="2">
    <source>
        <dbReference type="SAM" id="Phobius"/>
    </source>
</evidence>
<sequence>MPIRVQGVHAVSDQPPDSARQPGAMSGRDPQEPHWTVTRLELFFDLVSVVAMGQAVASLHHAIIEDHVLEGVAGYAAAFFAIWWAWVNWTWFSSAFDRDDTIYRISAFVQMFGTLVLAAGVVRAFEGDFAIAVGGYAIMRFALAGQWLRAAATNPGMRLMALRFAAGIAGVQILWIARLAVPGVWAGVAFVLLCAVELAIPWWAERERITPWHPRHIAERYMLFSVIVLGGTVFTSMIEVGSGMTAGTPFLVMVLVGVSGLAIVCSMWWLYNARPAHRLLYDNRQAFIWSYGHYFVFASIAAFGAGFAAVVDLKIGPLSDFPVVAVRWTVAIPVALFLLSVWFVHIRPHRPRSAHSASYLVAALLILLVVFTPTPLELTALIMIGAVFATELTRGDP</sequence>
<dbReference type="InterPro" id="IPR010640">
    <property type="entry name" value="Low_temperature_requirement_A"/>
</dbReference>
<proteinExistence type="predicted"/>
<reference evidence="3 4" key="1">
    <citation type="submission" date="2017-06" db="EMBL/GenBank/DDBJ databases">
        <authorList>
            <person name="Kim H.J."/>
            <person name="Triplett B.A."/>
        </authorList>
    </citation>
    <scope>NUCLEOTIDE SEQUENCE [LARGE SCALE GENOMIC DNA]</scope>
    <source>
        <strain evidence="3 4">CGMCC 4.2132</strain>
    </source>
</reference>
<dbReference type="EMBL" id="FZOD01000030">
    <property type="protein sequence ID" value="SNT24137.1"/>
    <property type="molecule type" value="Genomic_DNA"/>
</dbReference>
<feature type="transmembrane region" description="Helical" evidence="2">
    <location>
        <begin position="160"/>
        <end position="177"/>
    </location>
</feature>
<keyword evidence="4" id="KW-1185">Reference proteome</keyword>
<keyword evidence="2" id="KW-0812">Transmembrane</keyword>
<keyword evidence="2" id="KW-1133">Transmembrane helix</keyword>
<protein>
    <submittedName>
        <fullName evidence="3">Low temperature requirement protein LtrA</fullName>
    </submittedName>
</protein>
<feature type="transmembrane region" description="Helical" evidence="2">
    <location>
        <begin position="250"/>
        <end position="271"/>
    </location>
</feature>
<feature type="transmembrane region" description="Helical" evidence="2">
    <location>
        <begin position="42"/>
        <end position="60"/>
    </location>
</feature>
<feature type="transmembrane region" description="Helical" evidence="2">
    <location>
        <begin position="323"/>
        <end position="344"/>
    </location>
</feature>
<evidence type="ECO:0000313" key="4">
    <source>
        <dbReference type="Proteomes" id="UP000198282"/>
    </source>
</evidence>
<feature type="transmembrane region" description="Helical" evidence="2">
    <location>
        <begin position="72"/>
        <end position="89"/>
    </location>
</feature>
<evidence type="ECO:0000313" key="3">
    <source>
        <dbReference type="EMBL" id="SNT24137.1"/>
    </source>
</evidence>
<feature type="transmembrane region" description="Helical" evidence="2">
    <location>
        <begin position="183"/>
        <end position="200"/>
    </location>
</feature>
<dbReference type="PANTHER" id="PTHR36840:SF1">
    <property type="entry name" value="BLL5714 PROTEIN"/>
    <property type="match status" value="1"/>
</dbReference>
<dbReference type="Proteomes" id="UP000198282">
    <property type="component" value="Unassembled WGS sequence"/>
</dbReference>
<name>A0A239L0M8_9ACTN</name>
<feature type="transmembrane region" description="Helical" evidence="2">
    <location>
        <begin position="221"/>
        <end position="238"/>
    </location>
</feature>
<evidence type="ECO:0000256" key="1">
    <source>
        <dbReference type="SAM" id="MobiDB-lite"/>
    </source>
</evidence>
<organism evidence="3 4">
    <name type="scientific">Streptosporangium subroseum</name>
    <dbReference type="NCBI Taxonomy" id="106412"/>
    <lineage>
        <taxon>Bacteria</taxon>
        <taxon>Bacillati</taxon>
        <taxon>Actinomycetota</taxon>
        <taxon>Actinomycetes</taxon>
        <taxon>Streptosporangiales</taxon>
        <taxon>Streptosporangiaceae</taxon>
        <taxon>Streptosporangium</taxon>
    </lineage>
</organism>
<dbReference type="Pfam" id="PF06772">
    <property type="entry name" value="LtrA"/>
    <property type="match status" value="1"/>
</dbReference>